<keyword evidence="6" id="KW-1185">Reference proteome</keyword>
<feature type="domain" description="HTH luxR-type" evidence="4">
    <location>
        <begin position="181"/>
        <end position="246"/>
    </location>
</feature>
<sequence>MADNITERDLAALRGLLDPDHVEDPGPALPWQLMEHLRELFHCDYLELDRTESAAESLLFEQTLGEIREYDDEMPPEPHYWEHYWSTDACNYPDRTGDLAHVTRLSDFLSDREWRASPMYTDFGRVGQVRGMSVYLPDGPRQLLRLMFWRGRGRDFDERDRLMLTLLRPHLVAAYRRVERRRRAPAALTARQLELLQYVAQGSTNAQIARRMRLSEGTVRTHLNHIYERLGVTSRTAAVTRMSSAGLE</sequence>
<keyword evidence="3" id="KW-0804">Transcription</keyword>
<organism evidence="5 6">
    <name type="scientific">Kribbella orskensis</name>
    <dbReference type="NCBI Taxonomy" id="2512216"/>
    <lineage>
        <taxon>Bacteria</taxon>
        <taxon>Bacillati</taxon>
        <taxon>Actinomycetota</taxon>
        <taxon>Actinomycetes</taxon>
        <taxon>Propionibacteriales</taxon>
        <taxon>Kribbellaceae</taxon>
        <taxon>Kribbella</taxon>
    </lineage>
</organism>
<comment type="caution">
    <text evidence="5">The sequence shown here is derived from an EMBL/GenBank/DDBJ whole genome shotgun (WGS) entry which is preliminary data.</text>
</comment>
<dbReference type="PROSITE" id="PS50043">
    <property type="entry name" value="HTH_LUXR_2"/>
    <property type="match status" value="1"/>
</dbReference>
<dbReference type="SUPFAM" id="SSF46894">
    <property type="entry name" value="C-terminal effector domain of the bipartite response regulators"/>
    <property type="match status" value="1"/>
</dbReference>
<evidence type="ECO:0000313" key="6">
    <source>
        <dbReference type="Proteomes" id="UP000295818"/>
    </source>
</evidence>
<accession>A0ABY2B9D1</accession>
<evidence type="ECO:0000256" key="1">
    <source>
        <dbReference type="ARBA" id="ARBA00023015"/>
    </source>
</evidence>
<evidence type="ECO:0000256" key="2">
    <source>
        <dbReference type="ARBA" id="ARBA00023125"/>
    </source>
</evidence>
<evidence type="ECO:0000313" key="5">
    <source>
        <dbReference type="EMBL" id="TCO12171.1"/>
    </source>
</evidence>
<dbReference type="PANTHER" id="PTHR44688">
    <property type="entry name" value="DNA-BINDING TRANSCRIPTIONAL ACTIVATOR DEVR_DOSR"/>
    <property type="match status" value="1"/>
</dbReference>
<evidence type="ECO:0000256" key="3">
    <source>
        <dbReference type="ARBA" id="ARBA00023163"/>
    </source>
</evidence>
<gene>
    <name evidence="5" type="ORF">EV644_12762</name>
</gene>
<dbReference type="SMART" id="SM00421">
    <property type="entry name" value="HTH_LUXR"/>
    <property type="match status" value="1"/>
</dbReference>
<reference evidence="5 6" key="1">
    <citation type="journal article" date="2015" name="Stand. Genomic Sci.">
        <title>Genomic Encyclopedia of Bacterial and Archaeal Type Strains, Phase III: the genomes of soil and plant-associated and newly described type strains.</title>
        <authorList>
            <person name="Whitman W.B."/>
            <person name="Woyke T."/>
            <person name="Klenk H.P."/>
            <person name="Zhou Y."/>
            <person name="Lilburn T.G."/>
            <person name="Beck B.J."/>
            <person name="De Vos P."/>
            <person name="Vandamme P."/>
            <person name="Eisen J.A."/>
            <person name="Garrity G."/>
            <person name="Hugenholtz P."/>
            <person name="Kyrpides N.C."/>
        </authorList>
    </citation>
    <scope>NUCLEOTIDE SEQUENCE [LARGE SCALE GENOMIC DNA]</scope>
    <source>
        <strain evidence="5 6">VKM Ac-2538</strain>
    </source>
</reference>
<dbReference type="InterPro" id="IPR000792">
    <property type="entry name" value="Tscrpt_reg_LuxR_C"/>
</dbReference>
<dbReference type="InterPro" id="IPR036388">
    <property type="entry name" value="WH-like_DNA-bd_sf"/>
</dbReference>
<dbReference type="CDD" id="cd06170">
    <property type="entry name" value="LuxR_C_like"/>
    <property type="match status" value="1"/>
</dbReference>
<protein>
    <submittedName>
        <fullName evidence="5">Regulatory LuxR family protein</fullName>
    </submittedName>
</protein>
<dbReference type="PROSITE" id="PS00622">
    <property type="entry name" value="HTH_LUXR_1"/>
    <property type="match status" value="1"/>
</dbReference>
<dbReference type="Pfam" id="PF00196">
    <property type="entry name" value="GerE"/>
    <property type="match status" value="1"/>
</dbReference>
<dbReference type="InterPro" id="IPR016032">
    <property type="entry name" value="Sig_transdc_resp-reg_C-effctor"/>
</dbReference>
<evidence type="ECO:0000259" key="4">
    <source>
        <dbReference type="PROSITE" id="PS50043"/>
    </source>
</evidence>
<dbReference type="EMBL" id="SLWM01000027">
    <property type="protein sequence ID" value="TCO12171.1"/>
    <property type="molecule type" value="Genomic_DNA"/>
</dbReference>
<dbReference type="Proteomes" id="UP000295818">
    <property type="component" value="Unassembled WGS sequence"/>
</dbReference>
<dbReference type="PANTHER" id="PTHR44688:SF16">
    <property type="entry name" value="DNA-BINDING TRANSCRIPTIONAL ACTIVATOR DEVR_DOSR"/>
    <property type="match status" value="1"/>
</dbReference>
<keyword evidence="1" id="KW-0805">Transcription regulation</keyword>
<dbReference type="RefSeq" id="WP_132195503.1">
    <property type="nucleotide sequence ID" value="NZ_SLWM01000027.1"/>
</dbReference>
<dbReference type="Gene3D" id="1.10.10.10">
    <property type="entry name" value="Winged helix-like DNA-binding domain superfamily/Winged helix DNA-binding domain"/>
    <property type="match status" value="1"/>
</dbReference>
<proteinExistence type="predicted"/>
<name>A0ABY2B9D1_9ACTN</name>
<dbReference type="PRINTS" id="PR00038">
    <property type="entry name" value="HTHLUXR"/>
</dbReference>
<keyword evidence="2" id="KW-0238">DNA-binding</keyword>